<dbReference type="InterPro" id="IPR029068">
    <property type="entry name" value="Glyas_Bleomycin-R_OHBP_Dase"/>
</dbReference>
<dbReference type="PANTHER" id="PTHR36437">
    <property type="entry name" value="GLYOXALASE/BLEOMYCIN RESISTANCE PROTEIN/DIOXYGENASE"/>
    <property type="match status" value="1"/>
</dbReference>
<dbReference type="AlphaFoldDB" id="A0A249KTF0"/>
<gene>
    <name evidence="2" type="ORF">A7sIIA15_04330</name>
</gene>
<dbReference type="PANTHER" id="PTHR36437:SF2">
    <property type="entry name" value="GLYOXALASE_BLEOMYCIN RESISTANCE PROTEIN_DIOXYGENASE"/>
    <property type="match status" value="1"/>
</dbReference>
<dbReference type="Pfam" id="PF00903">
    <property type="entry name" value="Glyoxalase"/>
    <property type="match status" value="1"/>
</dbReference>
<dbReference type="KEGG" id="pvn:A7sIIA15_04330"/>
<evidence type="ECO:0000313" key="2">
    <source>
        <dbReference type="EMBL" id="ASY20093.1"/>
    </source>
</evidence>
<evidence type="ECO:0000313" key="3">
    <source>
        <dbReference type="Proteomes" id="UP000217186"/>
    </source>
</evidence>
<dbReference type="PROSITE" id="PS51819">
    <property type="entry name" value="VOC"/>
    <property type="match status" value="1"/>
</dbReference>
<evidence type="ECO:0000259" key="1">
    <source>
        <dbReference type="PROSITE" id="PS51819"/>
    </source>
</evidence>
<dbReference type="Proteomes" id="UP000217186">
    <property type="component" value="Chromosome"/>
</dbReference>
<name>A0A249KTF0_9ACTN</name>
<dbReference type="GO" id="GO:0016829">
    <property type="term" value="F:lyase activity"/>
    <property type="evidence" value="ECO:0007669"/>
    <property type="project" value="UniProtKB-KW"/>
</dbReference>
<proteinExistence type="predicted"/>
<dbReference type="InterPro" id="IPR037523">
    <property type="entry name" value="VOC_core"/>
</dbReference>
<dbReference type="SUPFAM" id="SSF54593">
    <property type="entry name" value="Glyoxalase/Bleomycin resistance protein/Dihydroxybiphenyl dioxygenase"/>
    <property type="match status" value="1"/>
</dbReference>
<protein>
    <submittedName>
        <fullName evidence="2">Lactoylglutathione lyase</fullName>
    </submittedName>
</protein>
<keyword evidence="3" id="KW-1185">Reference proteome</keyword>
<reference evidence="2 3" key="1">
    <citation type="submission" date="2016-07" db="EMBL/GenBank/DDBJ databases">
        <title>High microdiversification within the ubiquitous acI lineage of Actinobacteria.</title>
        <authorList>
            <person name="Neuenschwander S.M."/>
            <person name="Salcher M."/>
            <person name="Ghai R."/>
            <person name="Pernthaler J."/>
        </authorList>
    </citation>
    <scope>NUCLEOTIDE SEQUENCE [LARGE SCALE GENOMIC DNA]</scope>
    <source>
        <strain evidence="2">MMS-IIA-15</strain>
    </source>
</reference>
<dbReference type="OrthoDB" id="197463at2"/>
<dbReference type="InterPro" id="IPR004360">
    <property type="entry name" value="Glyas_Fos-R_dOase_dom"/>
</dbReference>
<dbReference type="EMBL" id="CP016776">
    <property type="protein sequence ID" value="ASY20093.1"/>
    <property type="molecule type" value="Genomic_DNA"/>
</dbReference>
<dbReference type="RefSeq" id="WP_095685954.1">
    <property type="nucleotide sequence ID" value="NZ_CP016776.1"/>
</dbReference>
<accession>A0A249KTF0</accession>
<feature type="domain" description="VOC" evidence="1">
    <location>
        <begin position="3"/>
        <end position="126"/>
    </location>
</feature>
<organism evidence="2 3">
    <name type="scientific">Candidatus Planktophila vernalis</name>
    <dbReference type="NCBI Taxonomy" id="1884907"/>
    <lineage>
        <taxon>Bacteria</taxon>
        <taxon>Bacillati</taxon>
        <taxon>Actinomycetota</taxon>
        <taxon>Actinomycetes</taxon>
        <taxon>Candidatus Nanopelagicales</taxon>
        <taxon>Candidatus Nanopelagicaceae</taxon>
        <taxon>Candidatus Planktophila</taxon>
    </lineage>
</organism>
<keyword evidence="2" id="KW-0456">Lyase</keyword>
<dbReference type="Gene3D" id="3.10.180.10">
    <property type="entry name" value="2,3-Dihydroxybiphenyl 1,2-Dioxygenase, domain 1"/>
    <property type="match status" value="1"/>
</dbReference>
<sequence>MNTLGMIALVIDDYDVAISHYVNDLGFTLIEDTVLSPEKRWVVVAPSSQGARILLAKAANEAQVAAIGNSTGGRVGFFMYTTNFNETYEGYKSKGIEFIETPRQEAYGQVVVFKDKYGNKWDLIEQK</sequence>